<dbReference type="GO" id="GO:0005737">
    <property type="term" value="C:cytoplasm"/>
    <property type="evidence" value="ECO:0007669"/>
    <property type="project" value="UniProtKB-SubCell"/>
</dbReference>
<evidence type="ECO:0000256" key="5">
    <source>
        <dbReference type="RuleBase" id="RU004478"/>
    </source>
</evidence>
<gene>
    <name evidence="3 7" type="primary">grpE</name>
    <name evidence="7" type="ORF">M3D93_01755</name>
</gene>
<dbReference type="PROSITE" id="PS01071">
    <property type="entry name" value="GRPE"/>
    <property type="match status" value="1"/>
</dbReference>
<dbReference type="EMBL" id="JALXTC010000004">
    <property type="protein sequence ID" value="MCT2116490.1"/>
    <property type="molecule type" value="Genomic_DNA"/>
</dbReference>
<dbReference type="PANTHER" id="PTHR21237">
    <property type="entry name" value="GRPE PROTEIN"/>
    <property type="match status" value="1"/>
</dbReference>
<dbReference type="HAMAP" id="MF_01151">
    <property type="entry name" value="GrpE"/>
    <property type="match status" value="1"/>
</dbReference>
<comment type="subcellular location">
    <subcellularLocation>
        <location evidence="3">Cytoplasm</location>
    </subcellularLocation>
</comment>
<comment type="subunit">
    <text evidence="3">Homodimer.</text>
</comment>
<comment type="function">
    <text evidence="3 4">Participates actively in the response to hyperosmotic and heat shock by preventing the aggregation of stress-denatured proteins, in association with DnaK and GrpE. It is the nucleotide exchange factor for DnaK and may function as a thermosensor. Unfolded proteins bind initially to DnaJ; upon interaction with the DnaJ-bound protein, DnaK hydrolyzes its bound ATP, resulting in the formation of a stable complex. GrpE releases ADP from DnaK; ATP binding to DnaK triggers the release of the substrate protein, thus completing the reaction cycle. Several rounds of ATP-dependent interactions between DnaJ, DnaK and GrpE are required for fully efficient folding.</text>
</comment>
<evidence type="ECO:0000256" key="4">
    <source>
        <dbReference type="RuleBase" id="RU000639"/>
    </source>
</evidence>
<keyword evidence="3 4" id="KW-0346">Stress response</keyword>
<evidence type="ECO:0000256" key="3">
    <source>
        <dbReference type="HAMAP-Rule" id="MF_01151"/>
    </source>
</evidence>
<dbReference type="NCBIfam" id="NF010761">
    <property type="entry name" value="PRK14164.1"/>
    <property type="match status" value="1"/>
</dbReference>
<feature type="region of interest" description="Disordered" evidence="6">
    <location>
        <begin position="1"/>
        <end position="80"/>
    </location>
</feature>
<accession>A0AAW5Q5S4</accession>
<dbReference type="SUPFAM" id="SSF58014">
    <property type="entry name" value="Coiled-coil domain of nucleotide exchange factor GrpE"/>
    <property type="match status" value="1"/>
</dbReference>
<dbReference type="GO" id="GO:0042803">
    <property type="term" value="F:protein homodimerization activity"/>
    <property type="evidence" value="ECO:0007669"/>
    <property type="project" value="InterPro"/>
</dbReference>
<comment type="similarity">
    <text evidence="1 3 5">Belongs to the GrpE family.</text>
</comment>
<dbReference type="Proteomes" id="UP001206890">
    <property type="component" value="Unassembled WGS sequence"/>
</dbReference>
<name>A0AAW5Q5S4_9ACTN</name>
<evidence type="ECO:0000256" key="1">
    <source>
        <dbReference type="ARBA" id="ARBA00009054"/>
    </source>
</evidence>
<dbReference type="AlphaFoldDB" id="A0AAW5Q5S4"/>
<dbReference type="GO" id="GO:0051087">
    <property type="term" value="F:protein-folding chaperone binding"/>
    <property type="evidence" value="ECO:0007669"/>
    <property type="project" value="InterPro"/>
</dbReference>
<keyword evidence="2 3" id="KW-0143">Chaperone</keyword>
<comment type="caution">
    <text evidence="7">The sequence shown here is derived from an EMBL/GenBank/DDBJ whole genome shotgun (WGS) entry which is preliminary data.</text>
</comment>
<proteinExistence type="inferred from homology"/>
<dbReference type="InterPro" id="IPR013805">
    <property type="entry name" value="GrpE_CC"/>
</dbReference>
<evidence type="ECO:0000313" key="7">
    <source>
        <dbReference type="EMBL" id="MCT2116490.1"/>
    </source>
</evidence>
<reference evidence="7" key="1">
    <citation type="submission" date="2022-04" db="EMBL/GenBank/DDBJ databases">
        <title>Human microbiome associated bacterial genomes.</title>
        <authorList>
            <person name="Sandstrom S."/>
            <person name="Salamzade R."/>
            <person name="Kalan L.R."/>
        </authorList>
    </citation>
    <scope>NUCLEOTIDE SEQUENCE</scope>
    <source>
        <strain evidence="7">P3-SID1762</strain>
    </source>
</reference>
<evidence type="ECO:0000256" key="6">
    <source>
        <dbReference type="SAM" id="MobiDB-lite"/>
    </source>
</evidence>
<dbReference type="GO" id="GO:0051082">
    <property type="term" value="F:unfolded protein binding"/>
    <property type="evidence" value="ECO:0007669"/>
    <property type="project" value="TreeGrafter"/>
</dbReference>
<dbReference type="PRINTS" id="PR00773">
    <property type="entry name" value="GRPEPROTEIN"/>
</dbReference>
<dbReference type="PANTHER" id="PTHR21237:SF23">
    <property type="entry name" value="GRPE PROTEIN HOMOLOG, MITOCHONDRIAL"/>
    <property type="match status" value="1"/>
</dbReference>
<dbReference type="GO" id="GO:0000774">
    <property type="term" value="F:adenyl-nucleotide exchange factor activity"/>
    <property type="evidence" value="ECO:0007669"/>
    <property type="project" value="InterPro"/>
</dbReference>
<dbReference type="Gene3D" id="3.90.20.20">
    <property type="match status" value="1"/>
</dbReference>
<dbReference type="RefSeq" id="WP_061914648.1">
    <property type="nucleotide sequence ID" value="NZ_JALXLT010000027.1"/>
</dbReference>
<evidence type="ECO:0000313" key="8">
    <source>
        <dbReference type="Proteomes" id="UP001206890"/>
    </source>
</evidence>
<dbReference type="CDD" id="cd00446">
    <property type="entry name" value="GrpE"/>
    <property type="match status" value="1"/>
</dbReference>
<feature type="compositionally biased region" description="Low complexity" evidence="6">
    <location>
        <begin position="36"/>
        <end position="71"/>
    </location>
</feature>
<dbReference type="Pfam" id="PF01025">
    <property type="entry name" value="GrpE"/>
    <property type="match status" value="1"/>
</dbReference>
<dbReference type="SUPFAM" id="SSF51064">
    <property type="entry name" value="Head domain of nucleotide exchange factor GrpE"/>
    <property type="match status" value="1"/>
</dbReference>
<evidence type="ECO:0000256" key="2">
    <source>
        <dbReference type="ARBA" id="ARBA00023186"/>
    </source>
</evidence>
<dbReference type="InterPro" id="IPR000740">
    <property type="entry name" value="GrpE"/>
</dbReference>
<dbReference type="Gene3D" id="2.30.22.10">
    <property type="entry name" value="Head domain of nucleotide exchange factor GrpE"/>
    <property type="match status" value="1"/>
</dbReference>
<dbReference type="InterPro" id="IPR009012">
    <property type="entry name" value="GrpE_head"/>
</dbReference>
<dbReference type="GO" id="GO:0006457">
    <property type="term" value="P:protein folding"/>
    <property type="evidence" value="ECO:0007669"/>
    <property type="project" value="InterPro"/>
</dbReference>
<protein>
    <recommendedName>
        <fullName evidence="3 4">Protein GrpE</fullName>
    </recommendedName>
    <alternativeName>
        <fullName evidence="3">HSP-70 cofactor</fullName>
    </alternativeName>
</protein>
<keyword evidence="3" id="KW-0963">Cytoplasm</keyword>
<sequence>MTRPDKSDAAETAAWAGADDEAQRAAETVEAEVVDEGAAPADGPAAADGAAPADGTAADATAADADGAQADDGGDDDPTSALQAQLDERTADLQRVSAEFANYRRRVERDRQSIIDTAKGSVLTELLGIVDDLDRAREHGDLEEGPLKVFADKVHALLASQGVEAFGEEGDAFDPAIHEAVQDESDGSEPVLGTILRKGYRHGERTLRTAMVIVR</sequence>
<organism evidence="7 8">
    <name type="scientific">Dietzia cinnamea</name>
    <dbReference type="NCBI Taxonomy" id="321318"/>
    <lineage>
        <taxon>Bacteria</taxon>
        <taxon>Bacillati</taxon>
        <taxon>Actinomycetota</taxon>
        <taxon>Actinomycetes</taxon>
        <taxon>Mycobacteriales</taxon>
        <taxon>Dietziaceae</taxon>
        <taxon>Dietzia</taxon>
    </lineage>
</organism>